<proteinExistence type="predicted"/>
<name>A0A6B1YJ65_PSEAI</name>
<evidence type="ECO:0000256" key="1">
    <source>
        <dbReference type="ARBA" id="ARBA00023159"/>
    </source>
</evidence>
<comment type="caution">
    <text evidence="2">The sequence shown here is derived from an EMBL/GenBank/DDBJ whole genome shotgun (WGS) entry which is preliminary data.</text>
</comment>
<feature type="non-terminal residue" evidence="2">
    <location>
        <position position="66"/>
    </location>
</feature>
<protein>
    <submittedName>
        <fullName evidence="2">Carbon storage regulator</fullName>
    </submittedName>
</protein>
<dbReference type="GO" id="GO:0003723">
    <property type="term" value="F:RNA binding"/>
    <property type="evidence" value="ECO:0007669"/>
    <property type="project" value="InterPro"/>
</dbReference>
<dbReference type="InterPro" id="IPR036107">
    <property type="entry name" value="CsrA_sf"/>
</dbReference>
<evidence type="ECO:0000313" key="2">
    <source>
        <dbReference type="EMBL" id="MZZ17859.1"/>
    </source>
</evidence>
<keyword evidence="1" id="KW-0010">Activator</keyword>
<dbReference type="Pfam" id="PF02599">
    <property type="entry name" value="CsrA"/>
    <property type="match status" value="1"/>
</dbReference>
<gene>
    <name evidence="2" type="ORF">GUL26_37055</name>
</gene>
<dbReference type="InterPro" id="IPR003751">
    <property type="entry name" value="CsrA"/>
</dbReference>
<reference evidence="2" key="1">
    <citation type="submission" date="2020-01" db="EMBL/GenBank/DDBJ databases">
        <title>Bacteria Cultured from War Wounds Associated with the Conflict in Eastern Ukraine.</title>
        <authorList>
            <person name="Snesrud E."/>
            <person name="Galac M.R."/>
            <person name="Mc Gann P."/>
            <person name="Valentine K."/>
            <person name="Viacheslav K."/>
        </authorList>
    </citation>
    <scope>NUCLEOTIDE SEQUENCE</scope>
    <source>
        <strain evidence="2">VNMU148</strain>
    </source>
</reference>
<sequence length="66" mass="7407">MLHIERKQGQVVCIGTEIRIIVTKTSSGLVKLSFEAPTDIKIYREELLLRSKGSQTESAHHLSKSN</sequence>
<dbReference type="SUPFAM" id="SSF117130">
    <property type="entry name" value="CsrA-like"/>
    <property type="match status" value="1"/>
</dbReference>
<dbReference type="Gene3D" id="2.60.40.4380">
    <property type="entry name" value="Translational regulator CsrA"/>
    <property type="match status" value="1"/>
</dbReference>
<dbReference type="Proteomes" id="UP000644192">
    <property type="component" value="Unassembled WGS sequence"/>
</dbReference>
<dbReference type="GO" id="GO:0006402">
    <property type="term" value="P:mRNA catabolic process"/>
    <property type="evidence" value="ECO:0007669"/>
    <property type="project" value="InterPro"/>
</dbReference>
<dbReference type="GO" id="GO:0006109">
    <property type="term" value="P:regulation of carbohydrate metabolic process"/>
    <property type="evidence" value="ECO:0007669"/>
    <property type="project" value="InterPro"/>
</dbReference>
<dbReference type="RefSeq" id="WP_161417311.1">
    <property type="nucleotide sequence ID" value="NZ_JBIDIV010000044.1"/>
</dbReference>
<dbReference type="EMBL" id="WXZT01000066">
    <property type="protein sequence ID" value="MZZ17859.1"/>
    <property type="molecule type" value="Genomic_DNA"/>
</dbReference>
<accession>A0A6B1YJ65</accession>
<evidence type="ECO:0000313" key="3">
    <source>
        <dbReference type="Proteomes" id="UP000644192"/>
    </source>
</evidence>
<organism evidence="2 3">
    <name type="scientific">Pseudomonas aeruginosa</name>
    <dbReference type="NCBI Taxonomy" id="287"/>
    <lineage>
        <taxon>Bacteria</taxon>
        <taxon>Pseudomonadati</taxon>
        <taxon>Pseudomonadota</taxon>
        <taxon>Gammaproteobacteria</taxon>
        <taxon>Pseudomonadales</taxon>
        <taxon>Pseudomonadaceae</taxon>
        <taxon>Pseudomonas</taxon>
    </lineage>
</organism>
<dbReference type="AlphaFoldDB" id="A0A6B1YJ65"/>